<evidence type="ECO:0000256" key="3">
    <source>
        <dbReference type="ARBA" id="ARBA00023163"/>
    </source>
</evidence>
<keyword evidence="2" id="KW-0238">DNA-binding</keyword>
<dbReference type="CDD" id="cd06170">
    <property type="entry name" value="LuxR_C_like"/>
    <property type="match status" value="1"/>
</dbReference>
<keyword evidence="1" id="KW-0805">Transcription regulation</keyword>
<evidence type="ECO:0000256" key="2">
    <source>
        <dbReference type="ARBA" id="ARBA00023125"/>
    </source>
</evidence>
<feature type="domain" description="HTH luxR-type" evidence="4">
    <location>
        <begin position="194"/>
        <end position="258"/>
    </location>
</feature>
<evidence type="ECO:0000313" key="6">
    <source>
        <dbReference type="Proteomes" id="UP001597297"/>
    </source>
</evidence>
<reference evidence="6" key="1">
    <citation type="journal article" date="2019" name="Int. J. Syst. Evol. Microbiol.">
        <title>The Global Catalogue of Microorganisms (GCM) 10K type strain sequencing project: providing services to taxonomists for standard genome sequencing and annotation.</title>
        <authorList>
            <consortium name="The Broad Institute Genomics Platform"/>
            <consortium name="The Broad Institute Genome Sequencing Center for Infectious Disease"/>
            <person name="Wu L."/>
            <person name="Ma J."/>
        </authorList>
    </citation>
    <scope>NUCLEOTIDE SEQUENCE [LARGE SCALE GENOMIC DNA]</scope>
    <source>
        <strain evidence="6">JCM 16545</strain>
    </source>
</reference>
<dbReference type="SMART" id="SM00421">
    <property type="entry name" value="HTH_LUXR"/>
    <property type="match status" value="1"/>
</dbReference>
<keyword evidence="3" id="KW-0804">Transcription</keyword>
<evidence type="ECO:0000313" key="5">
    <source>
        <dbReference type="EMBL" id="MFD2276325.1"/>
    </source>
</evidence>
<dbReference type="Proteomes" id="UP001597297">
    <property type="component" value="Unassembled WGS sequence"/>
</dbReference>
<proteinExistence type="predicted"/>
<organism evidence="5 6">
    <name type="scientific">Rubritalea spongiae</name>
    <dbReference type="NCBI Taxonomy" id="430797"/>
    <lineage>
        <taxon>Bacteria</taxon>
        <taxon>Pseudomonadati</taxon>
        <taxon>Verrucomicrobiota</taxon>
        <taxon>Verrucomicrobiia</taxon>
        <taxon>Verrucomicrobiales</taxon>
        <taxon>Rubritaleaceae</taxon>
        <taxon>Rubritalea</taxon>
    </lineage>
</organism>
<dbReference type="PROSITE" id="PS50043">
    <property type="entry name" value="HTH_LUXR_2"/>
    <property type="match status" value="1"/>
</dbReference>
<dbReference type="Gene3D" id="1.10.10.10">
    <property type="entry name" value="Winged helix-like DNA-binding domain superfamily/Winged helix DNA-binding domain"/>
    <property type="match status" value="1"/>
</dbReference>
<evidence type="ECO:0000259" key="4">
    <source>
        <dbReference type="PROSITE" id="PS50043"/>
    </source>
</evidence>
<comment type="caution">
    <text evidence="5">The sequence shown here is derived from an EMBL/GenBank/DDBJ whole genome shotgun (WGS) entry which is preliminary data.</text>
</comment>
<accession>A0ABW5E5W9</accession>
<dbReference type="InterPro" id="IPR016032">
    <property type="entry name" value="Sig_transdc_resp-reg_C-effctor"/>
</dbReference>
<dbReference type="RefSeq" id="WP_377094332.1">
    <property type="nucleotide sequence ID" value="NZ_JBHSJM010000001.1"/>
</dbReference>
<sequence>MCEAQVPEGVVRKMIALVGDTAAVSHSRDIAGTRAFLLNGLRGLIDADAWAWALSRMRPDGEGVVSSLLGQQEGLSARSLARISEAVENPEIAAMNRRFSKQILEGQSSVTLHRDQLDPDGVMDPKGELRKLVTATGVDAVIHSGHPLDDECYSHIIIYRRSGRAQFTDLQSKVAHIVLSEVKWLHAQGWPEDRGVQLPKLSPRERNVMHLLQEGKSRKEIADILEISVGTVAGYTKGVYKHFSVKSHAELIRKFSGR</sequence>
<dbReference type="EMBL" id="JBHUJC010000020">
    <property type="protein sequence ID" value="MFD2276325.1"/>
    <property type="molecule type" value="Genomic_DNA"/>
</dbReference>
<dbReference type="SUPFAM" id="SSF46894">
    <property type="entry name" value="C-terminal effector domain of the bipartite response regulators"/>
    <property type="match status" value="1"/>
</dbReference>
<dbReference type="PANTHER" id="PTHR44688:SF16">
    <property type="entry name" value="DNA-BINDING TRANSCRIPTIONAL ACTIVATOR DEVR_DOSR"/>
    <property type="match status" value="1"/>
</dbReference>
<protein>
    <submittedName>
        <fullName evidence="5">Helix-turn-helix transcriptional regulator</fullName>
    </submittedName>
</protein>
<dbReference type="InterPro" id="IPR000792">
    <property type="entry name" value="Tscrpt_reg_LuxR_C"/>
</dbReference>
<dbReference type="Pfam" id="PF00196">
    <property type="entry name" value="GerE"/>
    <property type="match status" value="1"/>
</dbReference>
<dbReference type="PRINTS" id="PR00038">
    <property type="entry name" value="HTHLUXR"/>
</dbReference>
<name>A0ABW5E5W9_9BACT</name>
<evidence type="ECO:0000256" key="1">
    <source>
        <dbReference type="ARBA" id="ARBA00023015"/>
    </source>
</evidence>
<dbReference type="InterPro" id="IPR036388">
    <property type="entry name" value="WH-like_DNA-bd_sf"/>
</dbReference>
<keyword evidence="6" id="KW-1185">Reference proteome</keyword>
<gene>
    <name evidence="5" type="ORF">ACFSQZ_07585</name>
</gene>
<dbReference type="PANTHER" id="PTHR44688">
    <property type="entry name" value="DNA-BINDING TRANSCRIPTIONAL ACTIVATOR DEVR_DOSR"/>
    <property type="match status" value="1"/>
</dbReference>